<sequence>MNMRKIFSKIGKTIKDFVFDKKKMVAAVAVATTVATGVFGLQAHQKAVATGTPRFNFLQGDAEMLRVAKVSDSTWGDPINANVGDKVAFLLYFHNGMVDTTAHNTRVRVDLPIDQTSQLNMKSYIWSDETAYITDTVVDSKIVGHTGATINLPSHARIQYIPGSTMIFKNGATVGTQIADGITTNSGVNIGNINGCWQYSGYVTFQANLYGQSNIAMNKQVAHAGDTTWKEEIAANPGDEIAYKIGVRNNGDIDATKITVKDVLPQYMTSEAGTTYLYTKDHPKGIKVADSLYTTGLSLPNVAPGDAGVEYIVYKTRISSSVPAGSWELINTAKVFECNVEKAQDQAKVVVTANRGLIIDKKVAQGDGWAEQNTAKLGDTITYRIIVRNTGNVADCAVRVKDILPTYVNYIAGTTKVNGVKVSDQIIASSGLLIGDLAPGASKTITLQGKIYGCPPVGGYNLTNTGYTWAEGVNQISDTAITTVNVVAPVSPSTK</sequence>
<evidence type="ECO:0000313" key="2">
    <source>
        <dbReference type="EMBL" id="PIU24366.1"/>
    </source>
</evidence>
<evidence type="ECO:0000313" key="3">
    <source>
        <dbReference type="Proteomes" id="UP000229896"/>
    </source>
</evidence>
<dbReference type="PANTHER" id="PTHR34819:SF3">
    <property type="entry name" value="CELL SURFACE PROTEIN"/>
    <property type="match status" value="1"/>
</dbReference>
<dbReference type="AlphaFoldDB" id="A0A2M6YCD7"/>
<gene>
    <name evidence="2" type="ORF">COT12_01390</name>
</gene>
<proteinExistence type="predicted"/>
<accession>A0A2M6YCD7</accession>
<dbReference type="NCBIfam" id="TIGR01451">
    <property type="entry name" value="B_ant_repeat"/>
    <property type="match status" value="2"/>
</dbReference>
<dbReference type="EMBL" id="PEXI01000047">
    <property type="protein sequence ID" value="PIU24366.1"/>
    <property type="molecule type" value="Genomic_DNA"/>
</dbReference>
<dbReference type="InterPro" id="IPR051172">
    <property type="entry name" value="Chlamydia_OmcB"/>
</dbReference>
<organism evidence="2 3">
    <name type="scientific">Candidatus Berkelbacteria bacterium CG08_land_8_20_14_0_20_39_8</name>
    <dbReference type="NCBI Taxonomy" id="1974511"/>
    <lineage>
        <taxon>Bacteria</taxon>
        <taxon>Candidatus Berkelbacteria</taxon>
    </lineage>
</organism>
<dbReference type="Gene3D" id="2.60.40.740">
    <property type="match status" value="1"/>
</dbReference>
<name>A0A2M6YCD7_9BACT</name>
<dbReference type="PANTHER" id="PTHR34819">
    <property type="entry name" value="LARGE CYSTEINE-RICH PERIPLASMIC PROTEIN OMCB"/>
    <property type="match status" value="1"/>
</dbReference>
<protein>
    <recommendedName>
        <fullName evidence="1">DUF11 domain-containing protein</fullName>
    </recommendedName>
</protein>
<feature type="domain" description="DUF11" evidence="1">
    <location>
        <begin position="235"/>
        <end position="274"/>
    </location>
</feature>
<evidence type="ECO:0000259" key="1">
    <source>
        <dbReference type="Pfam" id="PF01345"/>
    </source>
</evidence>
<feature type="domain" description="DUF11" evidence="1">
    <location>
        <begin position="371"/>
        <end position="465"/>
    </location>
</feature>
<comment type="caution">
    <text evidence="2">The sequence shown here is derived from an EMBL/GenBank/DDBJ whole genome shotgun (WGS) entry which is preliminary data.</text>
</comment>
<dbReference type="Proteomes" id="UP000229896">
    <property type="component" value="Unassembled WGS sequence"/>
</dbReference>
<reference evidence="3" key="1">
    <citation type="submission" date="2017-09" db="EMBL/GenBank/DDBJ databases">
        <title>Depth-based differentiation of microbial function through sediment-hosted aquifers and enrichment of novel symbionts in the deep terrestrial subsurface.</title>
        <authorList>
            <person name="Probst A.J."/>
            <person name="Ladd B."/>
            <person name="Jarett J.K."/>
            <person name="Geller-Mcgrath D.E."/>
            <person name="Sieber C.M.K."/>
            <person name="Emerson J.B."/>
            <person name="Anantharaman K."/>
            <person name="Thomas B.C."/>
            <person name="Malmstrom R."/>
            <person name="Stieglmeier M."/>
            <person name="Klingl A."/>
            <person name="Woyke T."/>
            <person name="Ryan C.M."/>
            <person name="Banfield J.F."/>
        </authorList>
    </citation>
    <scope>NUCLEOTIDE SEQUENCE [LARGE SCALE GENOMIC DNA]</scope>
</reference>
<dbReference type="InterPro" id="IPR047589">
    <property type="entry name" value="DUF11_rpt"/>
</dbReference>
<dbReference type="InterPro" id="IPR001434">
    <property type="entry name" value="OmcB-like_DUF11"/>
</dbReference>
<dbReference type="Pfam" id="PF01345">
    <property type="entry name" value="DUF11"/>
    <property type="match status" value="2"/>
</dbReference>